<evidence type="ECO:0000256" key="1">
    <source>
        <dbReference type="SAM" id="SignalP"/>
    </source>
</evidence>
<feature type="chain" id="PRO_5043921967" evidence="1">
    <location>
        <begin position="25"/>
        <end position="90"/>
    </location>
</feature>
<keyword evidence="1" id="KW-0732">Signal</keyword>
<accession>A0AAV6UGA1</accession>
<gene>
    <name evidence="2" type="ORF">JTE90_026179</name>
</gene>
<reference evidence="2 3" key="1">
    <citation type="journal article" date="2022" name="Nat. Ecol. Evol.">
        <title>A masculinizing supergene underlies an exaggerated male reproductive morph in a spider.</title>
        <authorList>
            <person name="Hendrickx F."/>
            <person name="De Corte Z."/>
            <person name="Sonet G."/>
            <person name="Van Belleghem S.M."/>
            <person name="Kostlbacher S."/>
            <person name="Vangestel C."/>
        </authorList>
    </citation>
    <scope>NUCLEOTIDE SEQUENCE [LARGE SCALE GENOMIC DNA]</scope>
    <source>
        <strain evidence="2">W744_W776</strain>
    </source>
</reference>
<feature type="signal peptide" evidence="1">
    <location>
        <begin position="1"/>
        <end position="24"/>
    </location>
</feature>
<evidence type="ECO:0000313" key="3">
    <source>
        <dbReference type="Proteomes" id="UP000827092"/>
    </source>
</evidence>
<sequence length="90" mass="10300">MAKGRCYFLLQMMLFQGFSFLAQGIEIKPFHFTDNLREGLRTAAMCVVLDGDPPFDFEWSSNKAVSFLRQSSRRCQNCGHVCGHGRRSTF</sequence>
<proteinExistence type="predicted"/>
<comment type="caution">
    <text evidence="2">The sequence shown here is derived from an EMBL/GenBank/DDBJ whole genome shotgun (WGS) entry which is preliminary data.</text>
</comment>
<protein>
    <submittedName>
        <fullName evidence="2">Uncharacterized protein</fullName>
    </submittedName>
</protein>
<name>A0AAV6UGA1_9ARAC</name>
<evidence type="ECO:0000313" key="2">
    <source>
        <dbReference type="EMBL" id="KAG8182728.1"/>
    </source>
</evidence>
<keyword evidence="3" id="KW-1185">Reference proteome</keyword>
<dbReference type="AlphaFoldDB" id="A0AAV6UGA1"/>
<organism evidence="2 3">
    <name type="scientific">Oedothorax gibbosus</name>
    <dbReference type="NCBI Taxonomy" id="931172"/>
    <lineage>
        <taxon>Eukaryota</taxon>
        <taxon>Metazoa</taxon>
        <taxon>Ecdysozoa</taxon>
        <taxon>Arthropoda</taxon>
        <taxon>Chelicerata</taxon>
        <taxon>Arachnida</taxon>
        <taxon>Araneae</taxon>
        <taxon>Araneomorphae</taxon>
        <taxon>Entelegynae</taxon>
        <taxon>Araneoidea</taxon>
        <taxon>Linyphiidae</taxon>
        <taxon>Erigoninae</taxon>
        <taxon>Oedothorax</taxon>
    </lineage>
</organism>
<dbReference type="Proteomes" id="UP000827092">
    <property type="component" value="Unassembled WGS sequence"/>
</dbReference>
<dbReference type="EMBL" id="JAFNEN010000451">
    <property type="protein sequence ID" value="KAG8182728.1"/>
    <property type="molecule type" value="Genomic_DNA"/>
</dbReference>